<evidence type="ECO:0000313" key="2">
    <source>
        <dbReference type="Proteomes" id="UP001302652"/>
    </source>
</evidence>
<dbReference type="RefSeq" id="WP_317014936.1">
    <property type="nucleotide sequence ID" value="NZ_CP136511.1"/>
</dbReference>
<sequence length="44" mass="4869">MAQHFNLIAQGILSENQRRCPMGITHDDRLITSRGFLLLSVSAG</sequence>
<dbReference type="Proteomes" id="UP001302652">
    <property type="component" value="Chromosome 3"/>
</dbReference>
<reference evidence="1 2" key="1">
    <citation type="submission" date="2023-10" db="EMBL/GenBank/DDBJ databases">
        <title>Surface-active antibiotics is a multifunctional adaptation for post-fire microbes.</title>
        <authorList>
            <person name="Liu M.D."/>
            <person name="Du Y."/>
            <person name="Koupaei S.K."/>
            <person name="Kim N.R."/>
            <person name="Zhang W."/>
            <person name="Traxler M.F."/>
        </authorList>
    </citation>
    <scope>NUCLEOTIDE SEQUENCE [LARGE SCALE GENOMIC DNA]</scope>
    <source>
        <strain evidence="1 2">F3</strain>
    </source>
</reference>
<protein>
    <submittedName>
        <fullName evidence="1">Uncharacterized protein</fullName>
    </submittedName>
</protein>
<evidence type="ECO:0000313" key="1">
    <source>
        <dbReference type="EMBL" id="WOD13432.1"/>
    </source>
</evidence>
<organism evidence="1 2">
    <name type="scientific">Paraburkholderia kirstenboschensis</name>
    <dbReference type="NCBI Taxonomy" id="1245436"/>
    <lineage>
        <taxon>Bacteria</taxon>
        <taxon>Pseudomonadati</taxon>
        <taxon>Pseudomonadota</taxon>
        <taxon>Betaproteobacteria</taxon>
        <taxon>Burkholderiales</taxon>
        <taxon>Burkholderiaceae</taxon>
        <taxon>Paraburkholderia</taxon>
    </lineage>
</organism>
<accession>A0ABZ0EB59</accession>
<gene>
    <name evidence="1" type="ORF">RW095_05195</name>
</gene>
<name>A0ABZ0EB59_9BURK</name>
<dbReference type="EMBL" id="CP136511">
    <property type="protein sequence ID" value="WOD13432.1"/>
    <property type="molecule type" value="Genomic_DNA"/>
</dbReference>
<proteinExistence type="predicted"/>
<keyword evidence="2" id="KW-1185">Reference proteome</keyword>